<dbReference type="Proteomes" id="UP000315400">
    <property type="component" value="Unassembled WGS sequence"/>
</dbReference>
<dbReference type="Pfam" id="PF00011">
    <property type="entry name" value="HSP20"/>
    <property type="match status" value="1"/>
</dbReference>
<sequence>MAHLHTDPFAPMRRLQQDLNRNWHMTTARDFPAVNIWQAADSVAVTAELPGVSAADIDLQVKADVLTISGARRSPSHDGEIRRHSERAFGRFGRLVRLPYRVDREKVEARFCNGILEIELHRPEEDMPRRIEVKAG</sequence>
<dbReference type="InterPro" id="IPR008978">
    <property type="entry name" value="HSP20-like_chaperone"/>
</dbReference>
<dbReference type="EMBL" id="VIFK01000194">
    <property type="protein sequence ID" value="TQE98479.1"/>
    <property type="molecule type" value="Genomic_DNA"/>
</dbReference>
<dbReference type="PROSITE" id="PS01031">
    <property type="entry name" value="SHSP"/>
    <property type="match status" value="1"/>
</dbReference>
<comment type="caution">
    <text evidence="4">The sequence shown here is derived from an EMBL/GenBank/DDBJ whole genome shotgun (WGS) entry which is preliminary data.</text>
</comment>
<dbReference type="InterPro" id="IPR031107">
    <property type="entry name" value="Small_HSP"/>
</dbReference>
<evidence type="ECO:0000313" key="5">
    <source>
        <dbReference type="Proteomes" id="UP000315400"/>
    </source>
</evidence>
<protein>
    <submittedName>
        <fullName evidence="4">Hsp20/alpha crystallin family protein</fullName>
    </submittedName>
</protein>
<dbReference type="AlphaFoldDB" id="A0A540VNZ4"/>
<accession>A0A540VNZ4</accession>
<name>A0A540VNZ4_9GAMM</name>
<evidence type="ECO:0000259" key="3">
    <source>
        <dbReference type="PROSITE" id="PS01031"/>
    </source>
</evidence>
<organism evidence="4 5">
    <name type="scientific">Spiribacter salinus</name>
    <dbReference type="NCBI Taxonomy" id="1335746"/>
    <lineage>
        <taxon>Bacteria</taxon>
        <taxon>Pseudomonadati</taxon>
        <taxon>Pseudomonadota</taxon>
        <taxon>Gammaproteobacteria</taxon>
        <taxon>Chromatiales</taxon>
        <taxon>Ectothiorhodospiraceae</taxon>
        <taxon>Spiribacter</taxon>
    </lineage>
</organism>
<dbReference type="SUPFAM" id="SSF49764">
    <property type="entry name" value="HSP20-like chaperones"/>
    <property type="match status" value="1"/>
</dbReference>
<proteinExistence type="inferred from homology"/>
<comment type="similarity">
    <text evidence="1 2">Belongs to the small heat shock protein (HSP20) family.</text>
</comment>
<dbReference type="Gene3D" id="2.60.40.790">
    <property type="match status" value="1"/>
</dbReference>
<gene>
    <name evidence="4" type="ORF">FKY71_13625</name>
</gene>
<dbReference type="InterPro" id="IPR002068">
    <property type="entry name" value="A-crystallin/Hsp20_dom"/>
</dbReference>
<evidence type="ECO:0000256" key="2">
    <source>
        <dbReference type="RuleBase" id="RU003616"/>
    </source>
</evidence>
<reference evidence="4 5" key="1">
    <citation type="submission" date="2019-06" db="EMBL/GenBank/DDBJ databases">
        <title>Metagenome assembled Genome of Spiribacter salinus SL48-SHIP from the microbial mat of Salt Lake 48 (Novosibirsk region, Russia).</title>
        <authorList>
            <person name="Shipova A."/>
            <person name="Rozanov A.S."/>
            <person name="Bryanskaya A.V."/>
            <person name="Peltek S.E."/>
        </authorList>
    </citation>
    <scope>NUCLEOTIDE SEQUENCE [LARGE SCALE GENOMIC DNA]</scope>
    <source>
        <strain evidence="4">SL48-SHIP-2</strain>
    </source>
</reference>
<evidence type="ECO:0000313" key="4">
    <source>
        <dbReference type="EMBL" id="TQE98479.1"/>
    </source>
</evidence>
<feature type="domain" description="SHSP" evidence="3">
    <location>
        <begin position="25"/>
        <end position="136"/>
    </location>
</feature>
<dbReference type="PANTHER" id="PTHR11527">
    <property type="entry name" value="HEAT-SHOCK PROTEIN 20 FAMILY MEMBER"/>
    <property type="match status" value="1"/>
</dbReference>
<dbReference type="CDD" id="cd06464">
    <property type="entry name" value="ACD_sHsps-like"/>
    <property type="match status" value="1"/>
</dbReference>
<evidence type="ECO:0000256" key="1">
    <source>
        <dbReference type="PROSITE-ProRule" id="PRU00285"/>
    </source>
</evidence>